<protein>
    <submittedName>
        <fullName evidence="2">GNAT family N-acetyltransferase</fullName>
    </submittedName>
</protein>
<dbReference type="PROSITE" id="PS51186">
    <property type="entry name" value="GNAT"/>
    <property type="match status" value="1"/>
</dbReference>
<dbReference type="GO" id="GO:0016747">
    <property type="term" value="F:acyltransferase activity, transferring groups other than amino-acyl groups"/>
    <property type="evidence" value="ECO:0007669"/>
    <property type="project" value="InterPro"/>
</dbReference>
<dbReference type="InterPro" id="IPR016181">
    <property type="entry name" value="Acyl_CoA_acyltransferase"/>
</dbReference>
<gene>
    <name evidence="2" type="ORF">CJ199_06965</name>
</gene>
<dbReference type="InterPro" id="IPR000182">
    <property type="entry name" value="GNAT_dom"/>
</dbReference>
<keyword evidence="2" id="KW-0808">Transferase</keyword>
<feature type="domain" description="N-acetyltransferase" evidence="1">
    <location>
        <begin position="138"/>
        <end position="277"/>
    </location>
</feature>
<name>A0A2N6VNL9_9MICO</name>
<dbReference type="AlphaFoldDB" id="A0A2N6VNL9"/>
<evidence type="ECO:0000313" key="2">
    <source>
        <dbReference type="EMBL" id="PMD05735.1"/>
    </source>
</evidence>
<dbReference type="EMBL" id="PNHK01000002">
    <property type="protein sequence ID" value="PMD05735.1"/>
    <property type="molecule type" value="Genomic_DNA"/>
</dbReference>
<dbReference type="OrthoDB" id="5241264at2"/>
<proteinExistence type="predicted"/>
<dbReference type="Pfam" id="PF00583">
    <property type="entry name" value="Acetyltransf_1"/>
    <property type="match status" value="1"/>
</dbReference>
<dbReference type="RefSeq" id="WP_102238753.1">
    <property type="nucleotide sequence ID" value="NZ_PNHK01000002.1"/>
</dbReference>
<organism evidence="2 3">
    <name type="scientific">Brevibacterium paucivorans</name>
    <dbReference type="NCBI Taxonomy" id="170994"/>
    <lineage>
        <taxon>Bacteria</taxon>
        <taxon>Bacillati</taxon>
        <taxon>Actinomycetota</taxon>
        <taxon>Actinomycetes</taxon>
        <taxon>Micrococcales</taxon>
        <taxon>Brevibacteriaceae</taxon>
        <taxon>Brevibacterium</taxon>
    </lineage>
</organism>
<reference evidence="2 3" key="1">
    <citation type="submission" date="2017-09" db="EMBL/GenBank/DDBJ databases">
        <title>Bacterial strain isolated from the female urinary microbiota.</title>
        <authorList>
            <person name="Thomas-White K."/>
            <person name="Kumar N."/>
            <person name="Forster S."/>
            <person name="Putonti C."/>
            <person name="Lawley T."/>
            <person name="Wolfe A.J."/>
        </authorList>
    </citation>
    <scope>NUCLEOTIDE SEQUENCE [LARGE SCALE GENOMIC DNA]</scope>
    <source>
        <strain evidence="2 3">UMB1301</strain>
    </source>
</reference>
<dbReference type="Proteomes" id="UP000235598">
    <property type="component" value="Unassembled WGS sequence"/>
</dbReference>
<dbReference type="CDD" id="cd04301">
    <property type="entry name" value="NAT_SF"/>
    <property type="match status" value="1"/>
</dbReference>
<dbReference type="Pfam" id="PF13312">
    <property type="entry name" value="DUF4081"/>
    <property type="match status" value="1"/>
</dbReference>
<dbReference type="InterPro" id="IPR025289">
    <property type="entry name" value="DUF4081"/>
</dbReference>
<dbReference type="SUPFAM" id="SSF55729">
    <property type="entry name" value="Acyl-CoA N-acyltransferases (Nat)"/>
    <property type="match status" value="1"/>
</dbReference>
<sequence length="277" mass="30125">MIRLAPLLHYHTPWVQGVCAADPAGTITIQRLVDGAGTAQIDARSGVLWGTVSEQGRALPPESVFWIGYSVTPLTPSLNGVADVASLLNRRGRYPCSLVGHREPVLDVYRRLVWGPPRGVRPHQPLLVACEQPDVDEIPVRVARTDEYTQVYDASVAMFKEEVGFSPEQPNPSGYRARVRSLLTGGHTLVLSDGNTLIFKADLGVISSRAVQVQGVWVHPAYRGQGIASRAMVSVTRHALAYAPTVSLYVNSFNTSALGAYARAGYRQIGEFATVMY</sequence>
<comment type="caution">
    <text evidence="2">The sequence shown here is derived from an EMBL/GenBank/DDBJ whole genome shotgun (WGS) entry which is preliminary data.</text>
</comment>
<accession>A0A2N6VNL9</accession>
<dbReference type="Gene3D" id="3.40.630.30">
    <property type="match status" value="1"/>
</dbReference>
<evidence type="ECO:0000313" key="3">
    <source>
        <dbReference type="Proteomes" id="UP000235598"/>
    </source>
</evidence>
<evidence type="ECO:0000259" key="1">
    <source>
        <dbReference type="PROSITE" id="PS51186"/>
    </source>
</evidence>